<dbReference type="InterPro" id="IPR023393">
    <property type="entry name" value="START-like_dom_sf"/>
</dbReference>
<keyword evidence="6" id="KW-0675">Receptor</keyword>
<keyword evidence="5" id="KW-0938">Abscisic acid signaling pathway</keyword>
<dbReference type="OMA" id="HTYDVGP"/>
<dbReference type="Gene3D" id="3.30.530.20">
    <property type="match status" value="1"/>
</dbReference>
<dbReference type="GO" id="GO:0004864">
    <property type="term" value="F:protein phosphatase inhibitor activity"/>
    <property type="evidence" value="ECO:0007669"/>
    <property type="project" value="UniProtKB-KW"/>
</dbReference>
<dbReference type="PANTHER" id="PTHR31213">
    <property type="entry name" value="OS08G0374000 PROTEIN-RELATED"/>
    <property type="match status" value="1"/>
</dbReference>
<comment type="similarity">
    <text evidence="3">Belongs to the PYR/PYL/RCAR abscisic acid intracellular receptor family.</text>
</comment>
<evidence type="ECO:0000256" key="5">
    <source>
        <dbReference type="ARBA" id="ARBA00022682"/>
    </source>
</evidence>
<feature type="region of interest" description="Disordered" evidence="9">
    <location>
        <begin position="199"/>
        <end position="220"/>
    </location>
</feature>
<gene>
    <name evidence="10" type="ORF">KI387_026995</name>
</gene>
<evidence type="ECO:0000313" key="11">
    <source>
        <dbReference type="Proteomes" id="UP000824469"/>
    </source>
</evidence>
<evidence type="ECO:0000256" key="4">
    <source>
        <dbReference type="ARBA" id="ARBA00022490"/>
    </source>
</evidence>
<proteinExistence type="inferred from homology"/>
<dbReference type="GO" id="GO:0009738">
    <property type="term" value="P:abscisic acid-activated signaling pathway"/>
    <property type="evidence" value="ECO:0007669"/>
    <property type="project" value="UniProtKB-KW"/>
</dbReference>
<protein>
    <submittedName>
        <fullName evidence="10">Uncharacterized protein</fullName>
    </submittedName>
</protein>
<evidence type="ECO:0000256" key="8">
    <source>
        <dbReference type="ARBA" id="ARBA00023272"/>
    </source>
</evidence>
<evidence type="ECO:0000256" key="9">
    <source>
        <dbReference type="SAM" id="MobiDB-lite"/>
    </source>
</evidence>
<sequence>IKKFMGEFAEKMMARVRSSIPGELNPVDEEEVKAVILRYHAHEVPAEHCSSMVVQRVNARVELVWSVVSRFDKPQTYKHFVRSCCTVKGDGGVGSVREVSLVSGIPATTSTERLELLDPAHHVISFRVLGGEHRLRNYHSVTTLNEFVDAAAATRWTLVIESYVVGIPEGNTTEDTCMFADTVVRCNLQSLAHVSEHLQQNQERQGVLPPPLIPHTSSSG</sequence>
<dbReference type="AlphaFoldDB" id="A0AA38L8K9"/>
<dbReference type="Pfam" id="PF10604">
    <property type="entry name" value="Polyketide_cyc2"/>
    <property type="match status" value="1"/>
</dbReference>
<organism evidence="10 11">
    <name type="scientific">Taxus chinensis</name>
    <name type="common">Chinese yew</name>
    <name type="synonym">Taxus wallichiana var. chinensis</name>
    <dbReference type="NCBI Taxonomy" id="29808"/>
    <lineage>
        <taxon>Eukaryota</taxon>
        <taxon>Viridiplantae</taxon>
        <taxon>Streptophyta</taxon>
        <taxon>Embryophyta</taxon>
        <taxon>Tracheophyta</taxon>
        <taxon>Spermatophyta</taxon>
        <taxon>Pinopsida</taxon>
        <taxon>Pinidae</taxon>
        <taxon>Conifers II</taxon>
        <taxon>Cupressales</taxon>
        <taxon>Taxaceae</taxon>
        <taxon>Taxus</taxon>
    </lineage>
</organism>
<dbReference type="GO" id="GO:0005634">
    <property type="term" value="C:nucleus"/>
    <property type="evidence" value="ECO:0007669"/>
    <property type="project" value="UniProtKB-SubCell"/>
</dbReference>
<evidence type="ECO:0000256" key="2">
    <source>
        <dbReference type="ARBA" id="ARBA00004496"/>
    </source>
</evidence>
<dbReference type="PANTHER" id="PTHR31213:SF138">
    <property type="entry name" value="ABSCISIC ACID RECEPTOR PYL6"/>
    <property type="match status" value="1"/>
</dbReference>
<dbReference type="InterPro" id="IPR050279">
    <property type="entry name" value="Plant_def-hormone_signal"/>
</dbReference>
<evidence type="ECO:0000256" key="3">
    <source>
        <dbReference type="ARBA" id="ARBA00008594"/>
    </source>
</evidence>
<dbReference type="GO" id="GO:0038023">
    <property type="term" value="F:signaling receptor activity"/>
    <property type="evidence" value="ECO:0007669"/>
    <property type="project" value="TreeGrafter"/>
</dbReference>
<dbReference type="EMBL" id="JAHRHJ020000006">
    <property type="protein sequence ID" value="KAH9311960.1"/>
    <property type="molecule type" value="Genomic_DNA"/>
</dbReference>
<comment type="caution">
    <text evidence="10">The sequence shown here is derived from an EMBL/GenBank/DDBJ whole genome shotgun (WGS) entry which is preliminary data.</text>
</comment>
<comment type="subcellular location">
    <subcellularLocation>
        <location evidence="2">Cytoplasm</location>
    </subcellularLocation>
    <subcellularLocation>
        <location evidence="1">Nucleus</location>
    </subcellularLocation>
</comment>
<evidence type="ECO:0000313" key="10">
    <source>
        <dbReference type="EMBL" id="KAH9311960.1"/>
    </source>
</evidence>
<accession>A0AA38L8K9</accession>
<dbReference type="Proteomes" id="UP000824469">
    <property type="component" value="Unassembled WGS sequence"/>
</dbReference>
<dbReference type="GO" id="GO:0010427">
    <property type="term" value="F:abscisic acid binding"/>
    <property type="evidence" value="ECO:0007669"/>
    <property type="project" value="TreeGrafter"/>
</dbReference>
<feature type="non-terminal residue" evidence="10">
    <location>
        <position position="1"/>
    </location>
</feature>
<evidence type="ECO:0000256" key="6">
    <source>
        <dbReference type="ARBA" id="ARBA00023170"/>
    </source>
</evidence>
<reference evidence="10 11" key="1">
    <citation type="journal article" date="2021" name="Nat. Plants">
        <title>The Taxus genome provides insights into paclitaxel biosynthesis.</title>
        <authorList>
            <person name="Xiong X."/>
            <person name="Gou J."/>
            <person name="Liao Q."/>
            <person name="Li Y."/>
            <person name="Zhou Q."/>
            <person name="Bi G."/>
            <person name="Li C."/>
            <person name="Du R."/>
            <person name="Wang X."/>
            <person name="Sun T."/>
            <person name="Guo L."/>
            <person name="Liang H."/>
            <person name="Lu P."/>
            <person name="Wu Y."/>
            <person name="Zhang Z."/>
            <person name="Ro D.K."/>
            <person name="Shang Y."/>
            <person name="Huang S."/>
            <person name="Yan J."/>
        </authorList>
    </citation>
    <scope>NUCLEOTIDE SEQUENCE [LARGE SCALE GENOMIC DNA]</scope>
    <source>
        <strain evidence="10">Ta-2019</strain>
    </source>
</reference>
<dbReference type="CDD" id="cd07821">
    <property type="entry name" value="PYR_PYL_RCAR_like"/>
    <property type="match status" value="1"/>
</dbReference>
<evidence type="ECO:0000256" key="1">
    <source>
        <dbReference type="ARBA" id="ARBA00004123"/>
    </source>
</evidence>
<keyword evidence="4" id="KW-0963">Cytoplasm</keyword>
<keyword evidence="7" id="KW-0539">Nucleus</keyword>
<dbReference type="SUPFAM" id="SSF55961">
    <property type="entry name" value="Bet v1-like"/>
    <property type="match status" value="1"/>
</dbReference>
<evidence type="ECO:0000256" key="7">
    <source>
        <dbReference type="ARBA" id="ARBA00023242"/>
    </source>
</evidence>
<keyword evidence="11" id="KW-1185">Reference proteome</keyword>
<name>A0AA38L8K9_TAXCH</name>
<keyword evidence="8" id="KW-0650">Protein phosphatase inhibitor</keyword>
<dbReference type="GO" id="GO:0005737">
    <property type="term" value="C:cytoplasm"/>
    <property type="evidence" value="ECO:0007669"/>
    <property type="project" value="UniProtKB-SubCell"/>
</dbReference>
<dbReference type="InterPro" id="IPR019587">
    <property type="entry name" value="Polyketide_cyclase/dehydratase"/>
</dbReference>